<evidence type="ECO:0000256" key="1">
    <source>
        <dbReference type="SAM" id="MobiDB-lite"/>
    </source>
</evidence>
<feature type="non-terminal residue" evidence="2">
    <location>
        <position position="1"/>
    </location>
</feature>
<evidence type="ECO:0000313" key="3">
    <source>
        <dbReference type="Proteomes" id="UP001642360"/>
    </source>
</evidence>
<reference evidence="2 3" key="1">
    <citation type="submission" date="2024-02" db="EMBL/GenBank/DDBJ databases">
        <authorList>
            <person name="Vignale AGUSTIN F."/>
            <person name="Sosa J E."/>
            <person name="Modenutti C."/>
        </authorList>
    </citation>
    <scope>NUCLEOTIDE SEQUENCE [LARGE SCALE GENOMIC DNA]</scope>
</reference>
<accession>A0ABC8TC04</accession>
<feature type="region of interest" description="Disordered" evidence="1">
    <location>
        <begin position="1"/>
        <end position="134"/>
    </location>
</feature>
<feature type="non-terminal residue" evidence="2">
    <location>
        <position position="134"/>
    </location>
</feature>
<dbReference type="AlphaFoldDB" id="A0ABC8TC04"/>
<dbReference type="EMBL" id="CAUOFW020004277">
    <property type="protein sequence ID" value="CAK9164727.1"/>
    <property type="molecule type" value="Genomic_DNA"/>
</dbReference>
<proteinExistence type="predicted"/>
<sequence length="134" mass="14557">GNEFESPDLSTHSSKNPIDLLNDNDQPQGNESEIADESLIGNIDVNEPPTGKSIVNRVPSPNHKSKKNKKKKSKEHSFSNRHNANNRIDVMLENLSFGVDGSSRQSGDSHPVKAKPNLNASGSVVKQCTSSILQ</sequence>
<feature type="compositionally biased region" description="Polar residues" evidence="1">
    <location>
        <begin position="118"/>
        <end position="134"/>
    </location>
</feature>
<protein>
    <submittedName>
        <fullName evidence="2">Uncharacterized protein</fullName>
    </submittedName>
</protein>
<organism evidence="2 3">
    <name type="scientific">Ilex paraguariensis</name>
    <name type="common">yerba mate</name>
    <dbReference type="NCBI Taxonomy" id="185542"/>
    <lineage>
        <taxon>Eukaryota</taxon>
        <taxon>Viridiplantae</taxon>
        <taxon>Streptophyta</taxon>
        <taxon>Embryophyta</taxon>
        <taxon>Tracheophyta</taxon>
        <taxon>Spermatophyta</taxon>
        <taxon>Magnoliopsida</taxon>
        <taxon>eudicotyledons</taxon>
        <taxon>Gunneridae</taxon>
        <taxon>Pentapetalae</taxon>
        <taxon>asterids</taxon>
        <taxon>campanulids</taxon>
        <taxon>Aquifoliales</taxon>
        <taxon>Aquifoliaceae</taxon>
        <taxon>Ilex</taxon>
    </lineage>
</organism>
<name>A0ABC8TC04_9AQUA</name>
<dbReference type="Proteomes" id="UP001642360">
    <property type="component" value="Unassembled WGS sequence"/>
</dbReference>
<keyword evidence="3" id="KW-1185">Reference proteome</keyword>
<gene>
    <name evidence="2" type="ORF">ILEXP_LOCUS33872</name>
</gene>
<comment type="caution">
    <text evidence="2">The sequence shown here is derived from an EMBL/GenBank/DDBJ whole genome shotgun (WGS) entry which is preliminary data.</text>
</comment>
<evidence type="ECO:0000313" key="2">
    <source>
        <dbReference type="EMBL" id="CAK9164727.1"/>
    </source>
</evidence>
<feature type="compositionally biased region" description="Basic residues" evidence="1">
    <location>
        <begin position="63"/>
        <end position="74"/>
    </location>
</feature>